<dbReference type="EMBL" id="BNCF01000002">
    <property type="protein sequence ID" value="GHE27104.1"/>
    <property type="molecule type" value="Genomic_DNA"/>
</dbReference>
<evidence type="ECO:0000256" key="3">
    <source>
        <dbReference type="ARBA" id="ARBA00022833"/>
    </source>
</evidence>
<comment type="caution">
    <text evidence="6">The sequence shown here is derived from an EMBL/GenBank/DDBJ whole genome shotgun (WGS) entry which is preliminary data.</text>
</comment>
<dbReference type="OrthoDB" id="7765631at2"/>
<keyword evidence="4" id="KW-0456">Lyase</keyword>
<evidence type="ECO:0000313" key="7">
    <source>
        <dbReference type="Proteomes" id="UP000636453"/>
    </source>
</evidence>
<dbReference type="AlphaFoldDB" id="A0A919D9H2"/>
<sequence>MTFPLEGGCSCGAVRYRMEAPPIIVHCCHCRYCQRQTGTAFALNALVETDRVTLLQGAPEAIVLPTESGRGQRVARCAQCRIALWSHYGGGGAAIRFVRVGTLEAPHTLAPDVHIYTASRQPWFALPDGARTFEAFYDPRTTFSPDAAARYRAAKLRHGEPLPPWLQ</sequence>
<organism evidence="6 7">
    <name type="scientific">Vulcaniibacterium thermophilum</name>
    <dbReference type="NCBI Taxonomy" id="1169913"/>
    <lineage>
        <taxon>Bacteria</taxon>
        <taxon>Pseudomonadati</taxon>
        <taxon>Pseudomonadota</taxon>
        <taxon>Gammaproteobacteria</taxon>
        <taxon>Lysobacterales</taxon>
        <taxon>Lysobacteraceae</taxon>
        <taxon>Vulcaniibacterium</taxon>
    </lineage>
</organism>
<gene>
    <name evidence="6" type="ORF">GCM10007167_05470</name>
</gene>
<evidence type="ECO:0000313" key="6">
    <source>
        <dbReference type="EMBL" id="GHE27104.1"/>
    </source>
</evidence>
<dbReference type="PROSITE" id="PS51891">
    <property type="entry name" value="CENP_V_GFA"/>
    <property type="match status" value="1"/>
</dbReference>
<evidence type="ECO:0000256" key="2">
    <source>
        <dbReference type="ARBA" id="ARBA00022723"/>
    </source>
</evidence>
<reference evidence="6" key="1">
    <citation type="journal article" date="2014" name="Int. J. Syst. Evol. Microbiol.">
        <title>Complete genome sequence of Corynebacterium casei LMG S-19264T (=DSM 44701T), isolated from a smear-ripened cheese.</title>
        <authorList>
            <consortium name="US DOE Joint Genome Institute (JGI-PGF)"/>
            <person name="Walter F."/>
            <person name="Albersmeier A."/>
            <person name="Kalinowski J."/>
            <person name="Ruckert C."/>
        </authorList>
    </citation>
    <scope>NUCLEOTIDE SEQUENCE</scope>
    <source>
        <strain evidence="6">KCTC 32020</strain>
    </source>
</reference>
<dbReference type="Proteomes" id="UP000636453">
    <property type="component" value="Unassembled WGS sequence"/>
</dbReference>
<dbReference type="RefSeq" id="WP_146472130.1">
    <property type="nucleotide sequence ID" value="NZ_BNCF01000002.1"/>
</dbReference>
<dbReference type="PANTHER" id="PTHR33337">
    <property type="entry name" value="GFA DOMAIN-CONTAINING PROTEIN"/>
    <property type="match status" value="1"/>
</dbReference>
<dbReference type="Pfam" id="PF04828">
    <property type="entry name" value="GFA"/>
    <property type="match status" value="1"/>
</dbReference>
<evidence type="ECO:0000256" key="4">
    <source>
        <dbReference type="ARBA" id="ARBA00023239"/>
    </source>
</evidence>
<name>A0A919D9H2_9GAMM</name>
<evidence type="ECO:0000256" key="1">
    <source>
        <dbReference type="ARBA" id="ARBA00005495"/>
    </source>
</evidence>
<evidence type="ECO:0000259" key="5">
    <source>
        <dbReference type="PROSITE" id="PS51891"/>
    </source>
</evidence>
<dbReference type="PANTHER" id="PTHR33337:SF33">
    <property type="entry name" value="CENP-V_GFA DOMAIN-CONTAINING PROTEIN"/>
    <property type="match status" value="1"/>
</dbReference>
<feature type="domain" description="CENP-V/GFA" evidence="5">
    <location>
        <begin position="5"/>
        <end position="124"/>
    </location>
</feature>
<dbReference type="GO" id="GO:0046872">
    <property type="term" value="F:metal ion binding"/>
    <property type="evidence" value="ECO:0007669"/>
    <property type="project" value="UniProtKB-KW"/>
</dbReference>
<dbReference type="InterPro" id="IPR006913">
    <property type="entry name" value="CENP-V/GFA"/>
</dbReference>
<comment type="similarity">
    <text evidence="1">Belongs to the Gfa family.</text>
</comment>
<keyword evidence="3" id="KW-0862">Zinc</keyword>
<dbReference type="SUPFAM" id="SSF51316">
    <property type="entry name" value="Mss4-like"/>
    <property type="match status" value="1"/>
</dbReference>
<accession>A0A919D9H2</accession>
<reference evidence="6" key="2">
    <citation type="submission" date="2020-09" db="EMBL/GenBank/DDBJ databases">
        <authorList>
            <person name="Sun Q."/>
            <person name="Kim S."/>
        </authorList>
    </citation>
    <scope>NUCLEOTIDE SEQUENCE</scope>
    <source>
        <strain evidence="6">KCTC 32020</strain>
    </source>
</reference>
<keyword evidence="7" id="KW-1185">Reference proteome</keyword>
<protein>
    <recommendedName>
        <fullName evidence="5">CENP-V/GFA domain-containing protein</fullName>
    </recommendedName>
</protein>
<dbReference type="InterPro" id="IPR011057">
    <property type="entry name" value="Mss4-like_sf"/>
</dbReference>
<dbReference type="GO" id="GO:0016846">
    <property type="term" value="F:carbon-sulfur lyase activity"/>
    <property type="evidence" value="ECO:0007669"/>
    <property type="project" value="InterPro"/>
</dbReference>
<dbReference type="Gene3D" id="3.90.1590.10">
    <property type="entry name" value="glutathione-dependent formaldehyde- activating enzyme (gfa)"/>
    <property type="match status" value="1"/>
</dbReference>
<keyword evidence="2" id="KW-0479">Metal-binding</keyword>
<proteinExistence type="inferred from homology"/>